<dbReference type="Pfam" id="PF00892">
    <property type="entry name" value="EamA"/>
    <property type="match status" value="1"/>
</dbReference>
<dbReference type="PANTHER" id="PTHR22911">
    <property type="entry name" value="ACYL-MALONYL CONDENSING ENZYME-RELATED"/>
    <property type="match status" value="1"/>
</dbReference>
<dbReference type="Proteomes" id="UP001056291">
    <property type="component" value="Chromosome"/>
</dbReference>
<feature type="transmembrane region" description="Helical" evidence="1">
    <location>
        <begin position="215"/>
        <end position="235"/>
    </location>
</feature>
<evidence type="ECO:0000259" key="2">
    <source>
        <dbReference type="Pfam" id="PF00892"/>
    </source>
</evidence>
<feature type="domain" description="EamA" evidence="2">
    <location>
        <begin position="14"/>
        <end position="146"/>
    </location>
</feature>
<feature type="transmembrane region" description="Helical" evidence="1">
    <location>
        <begin position="242"/>
        <end position="262"/>
    </location>
</feature>
<name>A0ABY4W3I6_9PROT</name>
<evidence type="ECO:0000313" key="3">
    <source>
        <dbReference type="EMBL" id="USG61753.1"/>
    </source>
</evidence>
<feature type="transmembrane region" description="Helical" evidence="1">
    <location>
        <begin position="12"/>
        <end position="36"/>
    </location>
</feature>
<sequence>MTALMPIKSKNIQGIAFMLIGVFLMSSMDAVGKFLVQADYSVIQILAIRGMFNLTILLGWMVTHGGFGSVKTKQYKGHGLRIIFGLLAPLLFFMSLKHLPLAEATVIFFVSPFIMTALSVPIFKEKVGPHRWGAIFVGFAGVLIVMQPTSGLLELEAFMVLGASLSYCAIMLIGRWLGTTESTFTIIFYMTLGTATITGFASIFVWQPIPLEDVGLIAAMAVLSLTGNICLIKSFRVGEVGVITPFEYTGLFWAVTLGYLVFAEIPAAHVWTGVAVIGASGLYLVYRENRLKR</sequence>
<feature type="transmembrane region" description="Helical" evidence="1">
    <location>
        <begin position="268"/>
        <end position="286"/>
    </location>
</feature>
<proteinExistence type="predicted"/>
<feature type="transmembrane region" description="Helical" evidence="1">
    <location>
        <begin position="132"/>
        <end position="149"/>
    </location>
</feature>
<feature type="transmembrane region" description="Helical" evidence="1">
    <location>
        <begin position="42"/>
        <end position="67"/>
    </location>
</feature>
<accession>A0ABY4W3I6</accession>
<gene>
    <name evidence="3" type="ORF">NBZ79_02040</name>
</gene>
<dbReference type="SUPFAM" id="SSF103481">
    <property type="entry name" value="Multidrug resistance efflux transporter EmrE"/>
    <property type="match status" value="2"/>
</dbReference>
<dbReference type="RefSeq" id="WP_251934963.1">
    <property type="nucleotide sequence ID" value="NZ_CP098747.1"/>
</dbReference>
<organism evidence="3 4">
    <name type="scientific">Sneathiella marina</name>
    <dbReference type="NCBI Taxonomy" id="2950108"/>
    <lineage>
        <taxon>Bacteria</taxon>
        <taxon>Pseudomonadati</taxon>
        <taxon>Pseudomonadota</taxon>
        <taxon>Alphaproteobacteria</taxon>
        <taxon>Sneathiellales</taxon>
        <taxon>Sneathiellaceae</taxon>
        <taxon>Sneathiella</taxon>
    </lineage>
</organism>
<reference evidence="3" key="1">
    <citation type="submission" date="2022-06" db="EMBL/GenBank/DDBJ databases">
        <title>Sneathiella actinostolidae sp. nov., isolated from a sea anemonein the Western Pacific Ocean.</title>
        <authorList>
            <person name="Wei M.J."/>
        </authorList>
    </citation>
    <scope>NUCLEOTIDE SEQUENCE</scope>
    <source>
        <strain evidence="3">PHK-P5</strain>
    </source>
</reference>
<keyword evidence="1" id="KW-1133">Transmembrane helix</keyword>
<dbReference type="EMBL" id="CP098747">
    <property type="protein sequence ID" value="USG61753.1"/>
    <property type="molecule type" value="Genomic_DNA"/>
</dbReference>
<dbReference type="Gene3D" id="1.10.3730.20">
    <property type="match status" value="1"/>
</dbReference>
<keyword evidence="4" id="KW-1185">Reference proteome</keyword>
<feature type="transmembrane region" description="Helical" evidence="1">
    <location>
        <begin position="79"/>
        <end position="96"/>
    </location>
</feature>
<dbReference type="PANTHER" id="PTHR22911:SF103">
    <property type="entry name" value="BLR2811 PROTEIN"/>
    <property type="match status" value="1"/>
</dbReference>
<protein>
    <submittedName>
        <fullName evidence="3">DMT family transporter</fullName>
    </submittedName>
</protein>
<keyword evidence="1" id="KW-0812">Transmembrane</keyword>
<evidence type="ECO:0000256" key="1">
    <source>
        <dbReference type="SAM" id="Phobius"/>
    </source>
</evidence>
<keyword evidence="1" id="KW-0472">Membrane</keyword>
<feature type="transmembrane region" description="Helical" evidence="1">
    <location>
        <begin position="102"/>
        <end position="120"/>
    </location>
</feature>
<feature type="transmembrane region" description="Helical" evidence="1">
    <location>
        <begin position="186"/>
        <end position="209"/>
    </location>
</feature>
<feature type="transmembrane region" description="Helical" evidence="1">
    <location>
        <begin position="155"/>
        <end position="174"/>
    </location>
</feature>
<dbReference type="InterPro" id="IPR000620">
    <property type="entry name" value="EamA_dom"/>
</dbReference>
<dbReference type="InterPro" id="IPR037185">
    <property type="entry name" value="EmrE-like"/>
</dbReference>
<evidence type="ECO:0000313" key="4">
    <source>
        <dbReference type="Proteomes" id="UP001056291"/>
    </source>
</evidence>